<dbReference type="SUPFAM" id="SSF46565">
    <property type="entry name" value="Chaperone J-domain"/>
    <property type="match status" value="1"/>
</dbReference>
<evidence type="ECO:0000256" key="7">
    <source>
        <dbReference type="ARBA" id="ARBA00023230"/>
    </source>
</evidence>
<dbReference type="Pfam" id="PF13181">
    <property type="entry name" value="TPR_8"/>
    <property type="match status" value="1"/>
</dbReference>
<dbReference type="Proteomes" id="UP000005207">
    <property type="component" value="Unplaced"/>
</dbReference>
<feature type="repeat" description="TPR" evidence="9">
    <location>
        <begin position="37"/>
        <end position="70"/>
    </location>
</feature>
<feature type="repeat" description="TPR" evidence="9">
    <location>
        <begin position="71"/>
        <end position="104"/>
    </location>
</feature>
<dbReference type="CDD" id="cd06257">
    <property type="entry name" value="DnaJ"/>
    <property type="match status" value="1"/>
</dbReference>
<dbReference type="SUPFAM" id="SSF48452">
    <property type="entry name" value="TPR-like"/>
    <property type="match status" value="1"/>
</dbReference>
<evidence type="ECO:0000313" key="13">
    <source>
        <dbReference type="Proteomes" id="UP000005207"/>
    </source>
</evidence>
<proteinExistence type="predicted"/>
<dbReference type="GO" id="GO:0005783">
    <property type="term" value="C:endoplasmic reticulum"/>
    <property type="evidence" value="ECO:0007669"/>
    <property type="project" value="UniProtKB-SubCell"/>
</dbReference>
<evidence type="ECO:0000256" key="10">
    <source>
        <dbReference type="SAM" id="MobiDB-lite"/>
    </source>
</evidence>
<dbReference type="PANTHER" id="PTHR44140:SF3">
    <property type="entry name" value="DNAJ HOMOLOG SUBFAMILY C MEMBER 3"/>
    <property type="match status" value="1"/>
</dbReference>
<protein>
    <recommendedName>
        <fullName evidence="8">DnaJ homolog subfamily C member 3</fullName>
    </recommendedName>
</protein>
<feature type="region of interest" description="Disordered" evidence="10">
    <location>
        <begin position="423"/>
        <end position="442"/>
    </location>
</feature>
<dbReference type="PROSITE" id="PS50076">
    <property type="entry name" value="DNAJ_2"/>
    <property type="match status" value="1"/>
</dbReference>
<evidence type="ECO:0000259" key="11">
    <source>
        <dbReference type="PROSITE" id="PS50076"/>
    </source>
</evidence>
<dbReference type="GO" id="GO:0006986">
    <property type="term" value="P:response to unfolded protein"/>
    <property type="evidence" value="ECO:0007669"/>
    <property type="project" value="UniProtKB-KW"/>
</dbReference>
<dbReference type="SMART" id="SM00028">
    <property type="entry name" value="TPR"/>
    <property type="match status" value="6"/>
</dbReference>
<dbReference type="InterPro" id="IPR019734">
    <property type="entry name" value="TPR_rpt"/>
</dbReference>
<evidence type="ECO:0000256" key="1">
    <source>
        <dbReference type="ARBA" id="ARBA00004240"/>
    </source>
</evidence>
<dbReference type="GO" id="GO:0034975">
    <property type="term" value="P:protein folding in endoplasmic reticulum"/>
    <property type="evidence" value="ECO:0007669"/>
    <property type="project" value="TreeGrafter"/>
</dbReference>
<evidence type="ECO:0000256" key="6">
    <source>
        <dbReference type="ARBA" id="ARBA00023157"/>
    </source>
</evidence>
<dbReference type="GO" id="GO:0051087">
    <property type="term" value="F:protein-folding chaperone binding"/>
    <property type="evidence" value="ECO:0007669"/>
    <property type="project" value="TreeGrafter"/>
</dbReference>
<dbReference type="PROSITE" id="PS50005">
    <property type="entry name" value="TPR"/>
    <property type="match status" value="4"/>
</dbReference>
<sequence length="468" mass="54123">MVSIDHVAHKILTYFPYVLVLIDMRFQGVKCGKDGSVDNHMEMGKKLLAAGQLADALSHFHAAVDRDPQNYMAYYRRATVFLAMGKSKSALPDLSRVIELKPDFTSARLQRGNLLLKQGKLDEAESDFKKVLKSNPSDKEEKEAQSQLTKSDEIQRLVAQSHRSFDDKDYVTAAAQLDTVIETCVWDVTSREMRAECFIQMGEMGKAISDLKAASKLKNDNTQAFYKLSTIYYNLGDHEMSLNEVRECLKLDPDHKQCYSHYKQVKKLNKQIQAAEEFIQEQRYEDAVSKYEAVMTTEPNVQHFLLLAKERICHLRYSSHHIFTVKDYETAAKHSEGDRHIKEGLERAQRLLKQSQKRDYYKILGVKRTAQKKEIIRAYRKLAQQWHPDNFQDPEEKKKAEKKFIDIAQAKEVLTDPEMRTKFDHGEDPMDPESQQGHHHHHFHGGFHGFQGFNPFGSGPFNFKFNFN</sequence>
<dbReference type="Ensembl" id="ENSONIT00000033939.1">
    <property type="protein sequence ID" value="ENSONIP00000044876.1"/>
    <property type="gene ID" value="ENSONIG00000008479.2"/>
</dbReference>
<feature type="domain" description="J" evidence="11">
    <location>
        <begin position="359"/>
        <end position="427"/>
    </location>
</feature>
<dbReference type="Pfam" id="PF13432">
    <property type="entry name" value="TPR_16"/>
    <property type="match status" value="1"/>
</dbReference>
<dbReference type="InterPro" id="IPR036869">
    <property type="entry name" value="J_dom_sf"/>
</dbReference>
<reference evidence="12" key="1">
    <citation type="submission" date="2025-08" db="UniProtKB">
        <authorList>
            <consortium name="Ensembl"/>
        </authorList>
    </citation>
    <scope>IDENTIFICATION</scope>
</reference>
<evidence type="ECO:0000256" key="2">
    <source>
        <dbReference type="ARBA" id="ARBA00022729"/>
    </source>
</evidence>
<dbReference type="GO" id="GO:0051787">
    <property type="term" value="F:misfolded protein binding"/>
    <property type="evidence" value="ECO:0007669"/>
    <property type="project" value="TreeGrafter"/>
</dbReference>
<keyword evidence="5" id="KW-0256">Endoplasmic reticulum</keyword>
<dbReference type="FunFam" id="1.10.287.110:FF:000015">
    <property type="entry name" value="dnaJ homolog subfamily C member 3"/>
    <property type="match status" value="1"/>
</dbReference>
<evidence type="ECO:0000256" key="4">
    <source>
        <dbReference type="ARBA" id="ARBA00022803"/>
    </source>
</evidence>
<keyword evidence="13" id="KW-1185">Reference proteome</keyword>
<keyword evidence="7" id="KW-0834">Unfolded protein response</keyword>
<reference evidence="12" key="2">
    <citation type="submission" date="2025-09" db="UniProtKB">
        <authorList>
            <consortium name="Ensembl"/>
        </authorList>
    </citation>
    <scope>IDENTIFICATION</scope>
</reference>
<dbReference type="PANTHER" id="PTHR44140">
    <property type="entry name" value="LD25575P"/>
    <property type="match status" value="1"/>
</dbReference>
<dbReference type="PRINTS" id="PR00625">
    <property type="entry name" value="JDOMAIN"/>
</dbReference>
<keyword evidence="4 9" id="KW-0802">TPR repeat</keyword>
<dbReference type="InterPro" id="IPR001623">
    <property type="entry name" value="DnaJ_domain"/>
</dbReference>
<dbReference type="GeneTree" id="ENSGT00940000165805"/>
<dbReference type="AlphaFoldDB" id="A0A669CDF3"/>
<accession>A0A669CDF3</accession>
<dbReference type="InterPro" id="IPR051727">
    <property type="entry name" value="DnaJ_C3_Co-chaperones"/>
</dbReference>
<dbReference type="InterPro" id="IPR011990">
    <property type="entry name" value="TPR-like_helical_dom_sf"/>
</dbReference>
<feature type="repeat" description="TPR" evidence="9">
    <location>
        <begin position="222"/>
        <end position="255"/>
    </location>
</feature>
<keyword evidence="3" id="KW-0677">Repeat</keyword>
<dbReference type="Gene3D" id="1.25.40.10">
    <property type="entry name" value="Tetratricopeptide repeat domain"/>
    <property type="match status" value="1"/>
</dbReference>
<dbReference type="SMART" id="SM00271">
    <property type="entry name" value="DnaJ"/>
    <property type="match status" value="1"/>
</dbReference>
<name>A0A669CDF3_ORENI</name>
<evidence type="ECO:0000256" key="9">
    <source>
        <dbReference type="PROSITE-ProRule" id="PRU00339"/>
    </source>
</evidence>
<dbReference type="Pfam" id="PF00226">
    <property type="entry name" value="DnaJ"/>
    <property type="match status" value="1"/>
</dbReference>
<organism evidence="12 13">
    <name type="scientific">Oreochromis niloticus</name>
    <name type="common">Nile tilapia</name>
    <name type="synonym">Tilapia nilotica</name>
    <dbReference type="NCBI Taxonomy" id="8128"/>
    <lineage>
        <taxon>Eukaryota</taxon>
        <taxon>Metazoa</taxon>
        <taxon>Chordata</taxon>
        <taxon>Craniata</taxon>
        <taxon>Vertebrata</taxon>
        <taxon>Euteleostomi</taxon>
        <taxon>Actinopterygii</taxon>
        <taxon>Neopterygii</taxon>
        <taxon>Teleostei</taxon>
        <taxon>Neoteleostei</taxon>
        <taxon>Acanthomorphata</taxon>
        <taxon>Ovalentaria</taxon>
        <taxon>Cichlomorphae</taxon>
        <taxon>Cichliformes</taxon>
        <taxon>Cichlidae</taxon>
        <taxon>African cichlids</taxon>
        <taxon>Pseudocrenilabrinae</taxon>
        <taxon>Oreochromini</taxon>
        <taxon>Oreochromis</taxon>
    </lineage>
</organism>
<feature type="repeat" description="TPR" evidence="9">
    <location>
        <begin position="105"/>
        <end position="138"/>
    </location>
</feature>
<dbReference type="Gene3D" id="1.10.287.110">
    <property type="entry name" value="DnaJ domain"/>
    <property type="match status" value="1"/>
</dbReference>
<keyword evidence="2" id="KW-0732">Signal</keyword>
<gene>
    <name evidence="12" type="primary">dnajc3a</name>
</gene>
<evidence type="ECO:0000256" key="3">
    <source>
        <dbReference type="ARBA" id="ARBA00022737"/>
    </source>
</evidence>
<evidence type="ECO:0000313" key="12">
    <source>
        <dbReference type="Ensembl" id="ENSONIP00000044876.1"/>
    </source>
</evidence>
<comment type="subcellular location">
    <subcellularLocation>
        <location evidence="1">Endoplasmic reticulum</location>
    </subcellularLocation>
</comment>
<keyword evidence="6" id="KW-1015">Disulfide bond</keyword>
<evidence type="ECO:0000256" key="5">
    <source>
        <dbReference type="ARBA" id="ARBA00022824"/>
    </source>
</evidence>
<evidence type="ECO:0000256" key="8">
    <source>
        <dbReference type="ARBA" id="ARBA00039409"/>
    </source>
</evidence>